<dbReference type="PANTHER" id="PTHR31157">
    <property type="entry name" value="SCP DOMAIN-CONTAINING PROTEIN"/>
    <property type="match status" value="1"/>
</dbReference>
<dbReference type="PROSITE" id="PS51257">
    <property type="entry name" value="PROKAR_LIPOPROTEIN"/>
    <property type="match status" value="1"/>
</dbReference>
<sequence length="194" mass="21993">MNKENLTKNKRQQKRPWKLWIAWTPIALTLVGCEPARDIFSRIPGLGPPATEQPKTPAKSPAVAEMEAEIRQRINDIRQQNNLNPLEHNERLAQVARDYSRQMAREDFFSHTSPSGSTPAQRVSAAGITYLMVGENLFRSTNVPNPISSSVKGWMDSPGHRENILRSAFNQTGVGIWQDGNRFYATQLFMRSLF</sequence>
<dbReference type="Proteomes" id="UP000282574">
    <property type="component" value="Unassembled WGS sequence"/>
</dbReference>
<evidence type="ECO:0000259" key="1">
    <source>
        <dbReference type="Pfam" id="PF00188"/>
    </source>
</evidence>
<evidence type="ECO:0000313" key="2">
    <source>
        <dbReference type="EMBL" id="RUT07524.1"/>
    </source>
</evidence>
<gene>
    <name evidence="2" type="ORF">DSM107010_49960</name>
</gene>
<proteinExistence type="predicted"/>
<comment type="caution">
    <text evidence="2">The sequence shown here is derived from an EMBL/GenBank/DDBJ whole genome shotgun (WGS) entry which is preliminary data.</text>
</comment>
<evidence type="ECO:0000313" key="3">
    <source>
        <dbReference type="Proteomes" id="UP000282574"/>
    </source>
</evidence>
<dbReference type="EMBL" id="RSCK01000059">
    <property type="protein sequence ID" value="RUT07524.1"/>
    <property type="molecule type" value="Genomic_DNA"/>
</dbReference>
<feature type="domain" description="SCP" evidence="1">
    <location>
        <begin position="73"/>
        <end position="189"/>
    </location>
</feature>
<dbReference type="AlphaFoldDB" id="A0AB37UF41"/>
<dbReference type="SUPFAM" id="SSF55797">
    <property type="entry name" value="PR-1-like"/>
    <property type="match status" value="1"/>
</dbReference>
<organism evidence="2 3">
    <name type="scientific">Chroococcidiopsis cubana SAG 39.79</name>
    <dbReference type="NCBI Taxonomy" id="388085"/>
    <lineage>
        <taxon>Bacteria</taxon>
        <taxon>Bacillati</taxon>
        <taxon>Cyanobacteriota</taxon>
        <taxon>Cyanophyceae</taxon>
        <taxon>Chroococcidiopsidales</taxon>
        <taxon>Chroococcidiopsidaceae</taxon>
        <taxon>Chroococcidiopsis</taxon>
    </lineage>
</organism>
<accession>A0AB37UF41</accession>
<dbReference type="Pfam" id="PF00188">
    <property type="entry name" value="CAP"/>
    <property type="match status" value="1"/>
</dbReference>
<dbReference type="InterPro" id="IPR035940">
    <property type="entry name" value="CAP_sf"/>
</dbReference>
<dbReference type="CDD" id="cd05379">
    <property type="entry name" value="CAP_bacterial"/>
    <property type="match status" value="1"/>
</dbReference>
<name>A0AB37UF41_9CYAN</name>
<dbReference type="Gene3D" id="3.40.33.10">
    <property type="entry name" value="CAP"/>
    <property type="match status" value="1"/>
</dbReference>
<reference evidence="2 3" key="1">
    <citation type="journal article" date="2019" name="Genome Biol. Evol.">
        <title>Day and night: Metabolic profiles and evolutionary relationships of six axenic non-marine cyanobacteria.</title>
        <authorList>
            <person name="Will S.E."/>
            <person name="Henke P."/>
            <person name="Boedeker C."/>
            <person name="Huang S."/>
            <person name="Brinkmann H."/>
            <person name="Rohde M."/>
            <person name="Jarek M."/>
            <person name="Friedl T."/>
            <person name="Seufert S."/>
            <person name="Schumacher M."/>
            <person name="Overmann J."/>
            <person name="Neumann-Schaal M."/>
            <person name="Petersen J."/>
        </authorList>
    </citation>
    <scope>NUCLEOTIDE SEQUENCE [LARGE SCALE GENOMIC DNA]</scope>
    <source>
        <strain evidence="2 3">SAG 39.79</strain>
    </source>
</reference>
<protein>
    <recommendedName>
        <fullName evidence="1">SCP domain-containing protein</fullName>
    </recommendedName>
</protein>
<dbReference type="RefSeq" id="WP_015156221.1">
    <property type="nucleotide sequence ID" value="NZ_JAVKZF010000003.1"/>
</dbReference>
<keyword evidence="3" id="KW-1185">Reference proteome</keyword>
<dbReference type="InterPro" id="IPR014044">
    <property type="entry name" value="CAP_dom"/>
</dbReference>
<dbReference type="PANTHER" id="PTHR31157:SF1">
    <property type="entry name" value="SCP DOMAIN-CONTAINING PROTEIN"/>
    <property type="match status" value="1"/>
</dbReference>